<reference evidence="1 2" key="1">
    <citation type="submission" date="2024-10" db="EMBL/GenBank/DDBJ databases">
        <title>The Natural Products Discovery Center: Release of the First 8490 Sequenced Strains for Exploring Actinobacteria Biosynthetic Diversity.</title>
        <authorList>
            <person name="Kalkreuter E."/>
            <person name="Kautsar S.A."/>
            <person name="Yang D."/>
            <person name="Bader C.D."/>
            <person name="Teijaro C.N."/>
            <person name="Fluegel L."/>
            <person name="Davis C.M."/>
            <person name="Simpson J.R."/>
            <person name="Lauterbach L."/>
            <person name="Steele A.D."/>
            <person name="Gui C."/>
            <person name="Meng S."/>
            <person name="Li G."/>
            <person name="Viehrig K."/>
            <person name="Ye F."/>
            <person name="Su P."/>
            <person name="Kiefer A.F."/>
            <person name="Nichols A."/>
            <person name="Cepeda A.J."/>
            <person name="Yan W."/>
            <person name="Fan B."/>
            <person name="Jiang Y."/>
            <person name="Adhikari A."/>
            <person name="Zheng C.-J."/>
            <person name="Schuster L."/>
            <person name="Cowan T.M."/>
            <person name="Smanski M.J."/>
            <person name="Chevrette M.G."/>
            <person name="De Carvalho L.P.S."/>
            <person name="Shen B."/>
        </authorList>
    </citation>
    <scope>NUCLEOTIDE SEQUENCE [LARGE SCALE GENOMIC DNA]</scope>
    <source>
        <strain evidence="1 2">NPDC053399</strain>
    </source>
</reference>
<proteinExistence type="predicted"/>
<dbReference type="RefSeq" id="WP_399645667.1">
    <property type="nucleotide sequence ID" value="NZ_JBITYG010000002.1"/>
</dbReference>
<evidence type="ECO:0000313" key="1">
    <source>
        <dbReference type="EMBL" id="MFI9100462.1"/>
    </source>
</evidence>
<protein>
    <submittedName>
        <fullName evidence="1">Nuclease</fullName>
    </submittedName>
</protein>
<dbReference type="InterPro" id="IPR035437">
    <property type="entry name" value="SNase_OB-fold_sf"/>
</dbReference>
<dbReference type="EMBL" id="JBITYG010000002">
    <property type="protein sequence ID" value="MFI9100462.1"/>
    <property type="molecule type" value="Genomic_DNA"/>
</dbReference>
<comment type="caution">
    <text evidence="1">The sequence shown here is derived from an EMBL/GenBank/DDBJ whole genome shotgun (WGS) entry which is preliminary data.</text>
</comment>
<dbReference type="SUPFAM" id="SSF50199">
    <property type="entry name" value="Staphylococcal nuclease"/>
    <property type="match status" value="1"/>
</dbReference>
<evidence type="ECO:0000313" key="2">
    <source>
        <dbReference type="Proteomes" id="UP001614394"/>
    </source>
</evidence>
<gene>
    <name evidence="1" type="ORF">ACIGXA_08035</name>
</gene>
<dbReference type="Proteomes" id="UP001614394">
    <property type="component" value="Unassembled WGS sequence"/>
</dbReference>
<dbReference type="Gene3D" id="2.40.50.90">
    <property type="match status" value="1"/>
</dbReference>
<sequence>MPMLVIEGTYRITGARPDGDSIRFYPTDPAHWDLVEGKHRVQRNATGGAQLRLDAIDALETHYIPAHGHELHQPAPYADQAAGELLSWLGFTGVTRDGHGTVSAAEPAQLPGYLLTRGADLYGRCVALVGKGAAPGTSGERIRVEAALLEETANFHQLAEGLAYPTYYRNLYVDLRQALTAAVDAARSKGVGLWSLDVTQSGARIDGLESITADAVIMPKLFRRLADYLALGAGDPSLAGFAAFLDQRGDRVLIVSRGQYTGFETVVEVSGQTVRMNRPPEDLVFDEG</sequence>
<name>A0ABW8C226_9ACTN</name>
<organism evidence="1 2">
    <name type="scientific">Streptomyces fildesensis</name>
    <dbReference type="NCBI Taxonomy" id="375757"/>
    <lineage>
        <taxon>Bacteria</taxon>
        <taxon>Bacillati</taxon>
        <taxon>Actinomycetota</taxon>
        <taxon>Actinomycetes</taxon>
        <taxon>Kitasatosporales</taxon>
        <taxon>Streptomycetaceae</taxon>
        <taxon>Streptomyces</taxon>
    </lineage>
</organism>
<accession>A0ABW8C226</accession>
<keyword evidence="2" id="KW-1185">Reference proteome</keyword>